<reference evidence="2" key="1">
    <citation type="submission" date="2018-05" db="EMBL/GenBank/DDBJ databases">
        <authorList>
            <person name="Lanie J.A."/>
            <person name="Ng W.-L."/>
            <person name="Kazmierczak K.M."/>
            <person name="Andrzejewski T.M."/>
            <person name="Davidsen T.M."/>
            <person name="Wayne K.J."/>
            <person name="Tettelin H."/>
            <person name="Glass J.I."/>
            <person name="Rusch D."/>
            <person name="Podicherti R."/>
            <person name="Tsui H.-C.T."/>
            <person name="Winkler M.E."/>
        </authorList>
    </citation>
    <scope>NUCLEOTIDE SEQUENCE</scope>
</reference>
<sequence length="63" mass="7037">MSKITISRIEGGCLKILTVLFPAIVLFWGVPLPLTAAGKTSPSYRIEVHYQHDQRLLKGKMNV</sequence>
<keyword evidence="1" id="KW-0812">Transmembrane</keyword>
<name>A0A382SNN6_9ZZZZ</name>
<dbReference type="AlphaFoldDB" id="A0A382SNN6"/>
<evidence type="ECO:0000313" key="2">
    <source>
        <dbReference type="EMBL" id="SVD10521.1"/>
    </source>
</evidence>
<gene>
    <name evidence="2" type="ORF">METZ01_LOCUS363375</name>
</gene>
<dbReference type="EMBL" id="UINC01129848">
    <property type="protein sequence ID" value="SVD10521.1"/>
    <property type="molecule type" value="Genomic_DNA"/>
</dbReference>
<organism evidence="2">
    <name type="scientific">marine metagenome</name>
    <dbReference type="NCBI Taxonomy" id="408172"/>
    <lineage>
        <taxon>unclassified sequences</taxon>
        <taxon>metagenomes</taxon>
        <taxon>ecological metagenomes</taxon>
    </lineage>
</organism>
<feature type="transmembrane region" description="Helical" evidence="1">
    <location>
        <begin position="12"/>
        <end position="30"/>
    </location>
</feature>
<protein>
    <submittedName>
        <fullName evidence="2">Uncharacterized protein</fullName>
    </submittedName>
</protein>
<keyword evidence="1" id="KW-0472">Membrane</keyword>
<accession>A0A382SNN6</accession>
<feature type="non-terminal residue" evidence="2">
    <location>
        <position position="63"/>
    </location>
</feature>
<keyword evidence="1" id="KW-1133">Transmembrane helix</keyword>
<proteinExistence type="predicted"/>
<evidence type="ECO:0000256" key="1">
    <source>
        <dbReference type="SAM" id="Phobius"/>
    </source>
</evidence>